<dbReference type="InterPro" id="IPR050582">
    <property type="entry name" value="HAD-like_SerB"/>
</dbReference>
<comment type="catalytic activity">
    <reaction evidence="12">
        <text>O-phospho-L-serine + H2O = L-serine + phosphate</text>
        <dbReference type="Rhea" id="RHEA:21208"/>
        <dbReference type="ChEBI" id="CHEBI:15377"/>
        <dbReference type="ChEBI" id="CHEBI:33384"/>
        <dbReference type="ChEBI" id="CHEBI:43474"/>
        <dbReference type="ChEBI" id="CHEBI:57524"/>
        <dbReference type="EC" id="3.1.3.3"/>
    </reaction>
</comment>
<proteinExistence type="inferred from homology"/>
<dbReference type="PANTHER" id="PTHR43344:SF2">
    <property type="entry name" value="PHOSPHOSERINE PHOSPHATASE"/>
    <property type="match status" value="1"/>
</dbReference>
<accession>A0A2K4MPM6</accession>
<evidence type="ECO:0000256" key="13">
    <source>
        <dbReference type="ARBA" id="ARBA00048523"/>
    </source>
</evidence>
<feature type="active site" description="Nucleophile" evidence="14">
    <location>
        <position position="81"/>
    </location>
</feature>
<name>A0A2K4MPM6_9NEIS</name>
<evidence type="ECO:0000256" key="10">
    <source>
        <dbReference type="ARBA" id="ARBA00023299"/>
    </source>
</evidence>
<dbReference type="InterPro" id="IPR004469">
    <property type="entry name" value="PSP"/>
</dbReference>
<dbReference type="NCBIfam" id="TIGR01488">
    <property type="entry name" value="HAD-SF-IB"/>
    <property type="match status" value="1"/>
</dbReference>
<comment type="cofactor">
    <cofactor evidence="1">
        <name>Mg(2+)</name>
        <dbReference type="ChEBI" id="CHEBI:18420"/>
    </cofactor>
</comment>
<keyword evidence="7" id="KW-0479">Metal-binding</keyword>
<dbReference type="InterPro" id="IPR036412">
    <property type="entry name" value="HAD-like_sf"/>
</dbReference>
<feature type="active site" description="Proton donor" evidence="14">
    <location>
        <position position="83"/>
    </location>
</feature>
<dbReference type="InterPro" id="IPR023214">
    <property type="entry name" value="HAD_sf"/>
</dbReference>
<dbReference type="SFLD" id="SFLDG01137">
    <property type="entry name" value="C1.6.1:_Phosphoserine_Phosphat"/>
    <property type="match status" value="1"/>
</dbReference>
<evidence type="ECO:0000313" key="16">
    <source>
        <dbReference type="Proteomes" id="UP000236416"/>
    </source>
</evidence>
<comment type="pathway">
    <text evidence="2">Amino-acid biosynthesis; L-serine biosynthesis; L-serine from 3-phospho-D-glycerate: step 3/3.</text>
</comment>
<evidence type="ECO:0000256" key="14">
    <source>
        <dbReference type="PIRSR" id="PIRSR604469-1"/>
    </source>
</evidence>
<evidence type="ECO:0000256" key="4">
    <source>
        <dbReference type="ARBA" id="ARBA00012640"/>
    </source>
</evidence>
<dbReference type="SFLD" id="SFLDF00029">
    <property type="entry name" value="phosphoserine_phosphatase"/>
    <property type="match status" value="1"/>
</dbReference>
<dbReference type="SFLD" id="SFLDS00003">
    <property type="entry name" value="Haloacid_Dehalogenase"/>
    <property type="match status" value="1"/>
</dbReference>
<dbReference type="RefSeq" id="WP_103319091.1">
    <property type="nucleotide sequence ID" value="NZ_PPTF01000029.1"/>
</dbReference>
<reference evidence="15 16" key="1">
    <citation type="submission" date="2018-01" db="EMBL/GenBank/DDBJ databases">
        <title>Genomic Sequence of Chromobacterium MWU13-2610 from wild cranberry bogs within the Cape Cod National Seashore.</title>
        <authorList>
            <person name="O'Hara-Hanley K."/>
            <person name="Soby S."/>
            <person name="Harrison A."/>
        </authorList>
    </citation>
    <scope>NUCLEOTIDE SEQUENCE [LARGE SCALE GENOMIC DNA]</scope>
    <source>
        <strain evidence="15 16">MWU13-2610</strain>
    </source>
</reference>
<dbReference type="Pfam" id="PF12710">
    <property type="entry name" value="HAD"/>
    <property type="match status" value="1"/>
</dbReference>
<comment type="caution">
    <text evidence="15">The sequence shown here is derived from an EMBL/GenBank/DDBJ whole genome shotgun (WGS) entry which is preliminary data.</text>
</comment>
<dbReference type="GO" id="GO:0006564">
    <property type="term" value="P:L-serine biosynthetic process"/>
    <property type="evidence" value="ECO:0007669"/>
    <property type="project" value="UniProtKB-KW"/>
</dbReference>
<dbReference type="PANTHER" id="PTHR43344">
    <property type="entry name" value="PHOSPHOSERINE PHOSPHATASE"/>
    <property type="match status" value="1"/>
</dbReference>
<dbReference type="CDD" id="cd07500">
    <property type="entry name" value="HAD_PSP"/>
    <property type="match status" value="1"/>
</dbReference>
<dbReference type="UniPathway" id="UPA00135">
    <property type="reaction ID" value="UER00198"/>
</dbReference>
<evidence type="ECO:0000256" key="2">
    <source>
        <dbReference type="ARBA" id="ARBA00005135"/>
    </source>
</evidence>
<keyword evidence="10" id="KW-0718">Serine biosynthesis</keyword>
<dbReference type="GO" id="GO:0036424">
    <property type="term" value="F:L-phosphoserine phosphatase activity"/>
    <property type="evidence" value="ECO:0007669"/>
    <property type="project" value="InterPro"/>
</dbReference>
<evidence type="ECO:0000256" key="8">
    <source>
        <dbReference type="ARBA" id="ARBA00022801"/>
    </source>
</evidence>
<comment type="similarity">
    <text evidence="3">Belongs to the HAD-like hydrolase superfamily. SerB family.</text>
</comment>
<evidence type="ECO:0000256" key="5">
    <source>
        <dbReference type="ARBA" id="ARBA00015196"/>
    </source>
</evidence>
<dbReference type="GO" id="GO:0005737">
    <property type="term" value="C:cytoplasm"/>
    <property type="evidence" value="ECO:0007669"/>
    <property type="project" value="TreeGrafter"/>
</dbReference>
<evidence type="ECO:0000256" key="11">
    <source>
        <dbReference type="ARBA" id="ARBA00031693"/>
    </source>
</evidence>
<evidence type="ECO:0000313" key="15">
    <source>
        <dbReference type="EMBL" id="POA99051.1"/>
    </source>
</evidence>
<dbReference type="GO" id="GO:0000287">
    <property type="term" value="F:magnesium ion binding"/>
    <property type="evidence" value="ECO:0007669"/>
    <property type="project" value="TreeGrafter"/>
</dbReference>
<protein>
    <recommendedName>
        <fullName evidence="5">Phosphoserine phosphatase</fullName>
        <ecNumber evidence="4">3.1.3.3</ecNumber>
    </recommendedName>
    <alternativeName>
        <fullName evidence="11">O-phosphoserine phosphohydrolase</fullName>
    </alternativeName>
</protein>
<dbReference type="AlphaFoldDB" id="A0A2K4MPM6"/>
<evidence type="ECO:0000256" key="12">
    <source>
        <dbReference type="ARBA" id="ARBA00048138"/>
    </source>
</evidence>
<dbReference type="EC" id="3.1.3.3" evidence="4"/>
<dbReference type="NCBIfam" id="TIGR00338">
    <property type="entry name" value="serB"/>
    <property type="match status" value="1"/>
</dbReference>
<gene>
    <name evidence="15" type="primary">serB</name>
    <name evidence="15" type="ORF">C2134_08205</name>
</gene>
<dbReference type="PRINTS" id="PR00119">
    <property type="entry name" value="CATATPASE"/>
</dbReference>
<evidence type="ECO:0000256" key="6">
    <source>
        <dbReference type="ARBA" id="ARBA00022605"/>
    </source>
</evidence>
<evidence type="ECO:0000256" key="7">
    <source>
        <dbReference type="ARBA" id="ARBA00022723"/>
    </source>
</evidence>
<evidence type="ECO:0000256" key="3">
    <source>
        <dbReference type="ARBA" id="ARBA00009184"/>
    </source>
</evidence>
<dbReference type="SUPFAM" id="SSF56784">
    <property type="entry name" value="HAD-like"/>
    <property type="match status" value="1"/>
</dbReference>
<keyword evidence="16" id="KW-1185">Reference proteome</keyword>
<dbReference type="Gene3D" id="3.40.50.1000">
    <property type="entry name" value="HAD superfamily/HAD-like"/>
    <property type="match status" value="1"/>
</dbReference>
<dbReference type="SFLD" id="SFLDG01136">
    <property type="entry name" value="C1.6:_Phosphoserine_Phosphatas"/>
    <property type="match status" value="1"/>
</dbReference>
<dbReference type="Proteomes" id="UP000236416">
    <property type="component" value="Unassembled WGS sequence"/>
</dbReference>
<keyword evidence="6" id="KW-0028">Amino-acid biosynthesis</keyword>
<sequence length="282" mass="30490">MSTQQTLAVVAAHADSPFIDDLARLAQTNRIDRSRHGVIRLDGVAGEQKSDLLGLCRQHRCDAGLVESERRFADFGLLVSDMDSTLISIECIDEIADLKGIKPQVAEITERAMRGELDFSAALRERVALLAGLPEAALQEVYEQRLRLNPGAAQLLAACREAGIRTLLVSGGFTYFTDRLKAELGLDEAHANQLEVIDGKLTGRVLGGIVDAETKQRLLIAARVRLGLRPDQVLAVGDGANDLPMLREAGVGIAYHAKPRVSAEADLAVEYGGLDAIPQFFL</sequence>
<evidence type="ECO:0000256" key="1">
    <source>
        <dbReference type="ARBA" id="ARBA00001946"/>
    </source>
</evidence>
<keyword evidence="8" id="KW-0378">Hydrolase</keyword>
<evidence type="ECO:0000256" key="9">
    <source>
        <dbReference type="ARBA" id="ARBA00022842"/>
    </source>
</evidence>
<comment type="catalytic activity">
    <reaction evidence="13">
        <text>O-phospho-D-serine + H2O = D-serine + phosphate</text>
        <dbReference type="Rhea" id="RHEA:24873"/>
        <dbReference type="ChEBI" id="CHEBI:15377"/>
        <dbReference type="ChEBI" id="CHEBI:35247"/>
        <dbReference type="ChEBI" id="CHEBI:43474"/>
        <dbReference type="ChEBI" id="CHEBI:58680"/>
        <dbReference type="EC" id="3.1.3.3"/>
    </reaction>
</comment>
<dbReference type="EMBL" id="PPTF01000029">
    <property type="protein sequence ID" value="POA99051.1"/>
    <property type="molecule type" value="Genomic_DNA"/>
</dbReference>
<organism evidence="15 16">
    <name type="scientific">Chromobacterium sinusclupearum</name>
    <dbReference type="NCBI Taxonomy" id="2077146"/>
    <lineage>
        <taxon>Bacteria</taxon>
        <taxon>Pseudomonadati</taxon>
        <taxon>Pseudomonadota</taxon>
        <taxon>Betaproteobacteria</taxon>
        <taxon>Neisseriales</taxon>
        <taxon>Chromobacteriaceae</taxon>
        <taxon>Chromobacterium</taxon>
    </lineage>
</organism>
<keyword evidence="9" id="KW-0460">Magnesium</keyword>